<reference evidence="4 5" key="1">
    <citation type="journal article" date="2016" name="Nat. Commun.">
        <title>Thousands of microbial genomes shed light on interconnected biogeochemical processes in an aquifer system.</title>
        <authorList>
            <person name="Anantharaman K."/>
            <person name="Brown C.T."/>
            <person name="Hug L.A."/>
            <person name="Sharon I."/>
            <person name="Castelle C.J."/>
            <person name="Probst A.J."/>
            <person name="Thomas B.C."/>
            <person name="Singh A."/>
            <person name="Wilkins M.J."/>
            <person name="Karaoz U."/>
            <person name="Brodie E.L."/>
            <person name="Williams K.H."/>
            <person name="Hubbard S.S."/>
            <person name="Banfield J.F."/>
        </authorList>
    </citation>
    <scope>NUCLEOTIDE SEQUENCE [LARGE SCALE GENOMIC DNA]</scope>
</reference>
<dbReference type="InterPro" id="IPR010998">
    <property type="entry name" value="Integrase_recombinase_N"/>
</dbReference>
<keyword evidence="1 2" id="KW-0238">DNA-binding</keyword>
<dbReference type="PROSITE" id="PS51900">
    <property type="entry name" value="CB"/>
    <property type="match status" value="1"/>
</dbReference>
<dbReference type="Proteomes" id="UP000176854">
    <property type="component" value="Unassembled WGS sequence"/>
</dbReference>
<dbReference type="AlphaFoldDB" id="A0A1F5ZBI0"/>
<protein>
    <recommendedName>
        <fullName evidence="3">Core-binding (CB) domain-containing protein</fullName>
    </recommendedName>
</protein>
<dbReference type="GO" id="GO:0015074">
    <property type="term" value="P:DNA integration"/>
    <property type="evidence" value="ECO:0007669"/>
    <property type="project" value="InterPro"/>
</dbReference>
<gene>
    <name evidence="4" type="ORF">A2154_05335</name>
</gene>
<dbReference type="Pfam" id="PF02899">
    <property type="entry name" value="Phage_int_SAM_1"/>
    <property type="match status" value="1"/>
</dbReference>
<sequence length="150" mass="16876">MRLNVSKKTAANYKSDIKNFFAWYIFSVTNNKAGYANLSLAENLLNVISTAHITGYITNLLESATPATTINRRLSALRLFFKYAIQNQICTHDPTESISNLKKNSGRHDDHLIILSEFTEHLQSEGASSSTIRGYVADIKHLLVWVKQTT</sequence>
<proteinExistence type="predicted"/>
<dbReference type="Gene3D" id="1.10.150.130">
    <property type="match status" value="1"/>
</dbReference>
<evidence type="ECO:0000256" key="1">
    <source>
        <dbReference type="ARBA" id="ARBA00023125"/>
    </source>
</evidence>
<dbReference type="STRING" id="1798373.A2154_05335"/>
<name>A0A1F5ZBI0_9BACT</name>
<evidence type="ECO:0000313" key="5">
    <source>
        <dbReference type="Proteomes" id="UP000176854"/>
    </source>
</evidence>
<evidence type="ECO:0000256" key="2">
    <source>
        <dbReference type="PROSITE-ProRule" id="PRU01248"/>
    </source>
</evidence>
<dbReference type="InterPro" id="IPR044068">
    <property type="entry name" value="CB"/>
</dbReference>
<evidence type="ECO:0000259" key="3">
    <source>
        <dbReference type="PROSITE" id="PS51900"/>
    </source>
</evidence>
<organism evidence="4 5">
    <name type="scientific">Candidatus Gottesmanbacteria bacterium RBG_16_43_7</name>
    <dbReference type="NCBI Taxonomy" id="1798373"/>
    <lineage>
        <taxon>Bacteria</taxon>
        <taxon>Candidatus Gottesmaniibacteriota</taxon>
    </lineage>
</organism>
<dbReference type="EMBL" id="MFJC01000015">
    <property type="protein sequence ID" value="OGG09751.1"/>
    <property type="molecule type" value="Genomic_DNA"/>
</dbReference>
<evidence type="ECO:0000313" key="4">
    <source>
        <dbReference type="EMBL" id="OGG09751.1"/>
    </source>
</evidence>
<accession>A0A1F5ZBI0</accession>
<dbReference type="GO" id="GO:0003677">
    <property type="term" value="F:DNA binding"/>
    <property type="evidence" value="ECO:0007669"/>
    <property type="project" value="UniProtKB-UniRule"/>
</dbReference>
<dbReference type="SUPFAM" id="SSF47823">
    <property type="entry name" value="lambda integrase-like, N-terminal domain"/>
    <property type="match status" value="1"/>
</dbReference>
<comment type="caution">
    <text evidence="4">The sequence shown here is derived from an EMBL/GenBank/DDBJ whole genome shotgun (WGS) entry which is preliminary data.</text>
</comment>
<dbReference type="InterPro" id="IPR004107">
    <property type="entry name" value="Integrase_SAM-like_N"/>
</dbReference>
<feature type="domain" description="Core-binding (CB)" evidence="3">
    <location>
        <begin position="1"/>
        <end position="85"/>
    </location>
</feature>